<evidence type="ECO:0000313" key="4">
    <source>
        <dbReference type="Proteomes" id="UP001152622"/>
    </source>
</evidence>
<reference evidence="3" key="1">
    <citation type="journal article" date="2023" name="Science">
        <title>Genome structures resolve the early diversification of teleost fishes.</title>
        <authorList>
            <person name="Parey E."/>
            <person name="Louis A."/>
            <person name="Montfort J."/>
            <person name="Bouchez O."/>
            <person name="Roques C."/>
            <person name="Iampietro C."/>
            <person name="Lluch J."/>
            <person name="Castinel A."/>
            <person name="Donnadieu C."/>
            <person name="Desvignes T."/>
            <person name="Floi Bucao C."/>
            <person name="Jouanno E."/>
            <person name="Wen M."/>
            <person name="Mejri S."/>
            <person name="Dirks R."/>
            <person name="Jansen H."/>
            <person name="Henkel C."/>
            <person name="Chen W.J."/>
            <person name="Zahm M."/>
            <person name="Cabau C."/>
            <person name="Klopp C."/>
            <person name="Thompson A.W."/>
            <person name="Robinson-Rechavi M."/>
            <person name="Braasch I."/>
            <person name="Lecointre G."/>
            <person name="Bobe J."/>
            <person name="Postlethwait J.H."/>
            <person name="Berthelot C."/>
            <person name="Roest Crollius H."/>
            <person name="Guiguen Y."/>
        </authorList>
    </citation>
    <scope>NUCLEOTIDE SEQUENCE</scope>
    <source>
        <strain evidence="3">WJC10195</strain>
    </source>
</reference>
<dbReference type="OrthoDB" id="9422899at2759"/>
<dbReference type="SUPFAM" id="SSF48726">
    <property type="entry name" value="Immunoglobulin"/>
    <property type="match status" value="1"/>
</dbReference>
<evidence type="ECO:0000256" key="2">
    <source>
        <dbReference type="SAM" id="SignalP"/>
    </source>
</evidence>
<keyword evidence="2" id="KW-0732">Signal</keyword>
<gene>
    <name evidence="3" type="ORF">SKAU_G00425560</name>
</gene>
<dbReference type="Gene3D" id="2.60.40.10">
    <property type="entry name" value="Immunoglobulins"/>
    <property type="match status" value="1"/>
</dbReference>
<organism evidence="3 4">
    <name type="scientific">Synaphobranchus kaupii</name>
    <name type="common">Kaup's arrowtooth eel</name>
    <dbReference type="NCBI Taxonomy" id="118154"/>
    <lineage>
        <taxon>Eukaryota</taxon>
        <taxon>Metazoa</taxon>
        <taxon>Chordata</taxon>
        <taxon>Craniata</taxon>
        <taxon>Vertebrata</taxon>
        <taxon>Euteleostomi</taxon>
        <taxon>Actinopterygii</taxon>
        <taxon>Neopterygii</taxon>
        <taxon>Teleostei</taxon>
        <taxon>Anguilliformes</taxon>
        <taxon>Synaphobranchidae</taxon>
        <taxon>Synaphobranchus</taxon>
    </lineage>
</organism>
<feature type="chain" id="PRO_5040464418" description="Ig-like domain-containing protein" evidence="2">
    <location>
        <begin position="21"/>
        <end position="184"/>
    </location>
</feature>
<feature type="signal peptide" evidence="2">
    <location>
        <begin position="1"/>
        <end position="20"/>
    </location>
</feature>
<dbReference type="PANTHER" id="PTHR15193">
    <property type="entry name" value="CD83 ANTIGEN"/>
    <property type="match status" value="1"/>
</dbReference>
<dbReference type="InterPro" id="IPR036179">
    <property type="entry name" value="Ig-like_dom_sf"/>
</dbReference>
<dbReference type="InterPro" id="IPR013783">
    <property type="entry name" value="Ig-like_fold"/>
</dbReference>
<dbReference type="AlphaFoldDB" id="A0A9Q1I8H2"/>
<evidence type="ECO:0000256" key="1">
    <source>
        <dbReference type="SAM" id="Phobius"/>
    </source>
</evidence>
<evidence type="ECO:0008006" key="5">
    <source>
        <dbReference type="Google" id="ProtNLM"/>
    </source>
</evidence>
<keyword evidence="1" id="KW-0812">Transmembrane</keyword>
<keyword evidence="1" id="KW-0472">Membrane</keyword>
<dbReference type="Proteomes" id="UP001152622">
    <property type="component" value="Unassembled WGS sequence"/>
</dbReference>
<dbReference type="PANTHER" id="PTHR15193:SF1">
    <property type="entry name" value="CD83 ANTIGEN"/>
    <property type="match status" value="1"/>
</dbReference>
<evidence type="ECO:0000313" key="3">
    <source>
        <dbReference type="EMBL" id="KAJ8332383.1"/>
    </source>
</evidence>
<comment type="caution">
    <text evidence="3">The sequence shown here is derived from an EMBL/GenBank/DDBJ whole genome shotgun (WGS) entry which is preliminary data.</text>
</comment>
<keyword evidence="4" id="KW-1185">Reference proteome</keyword>
<accession>A0A9Q1I8H2</accession>
<keyword evidence="1" id="KW-1133">Transmembrane helix</keyword>
<feature type="transmembrane region" description="Helical" evidence="1">
    <location>
        <begin position="145"/>
        <end position="166"/>
    </location>
</feature>
<name>A0A9Q1I8H2_SYNKA</name>
<protein>
    <recommendedName>
        <fullName evidence="5">Ig-like domain-containing protein</fullName>
    </recommendedName>
</protein>
<dbReference type="EMBL" id="JAINUF010000026">
    <property type="protein sequence ID" value="KAJ8332383.1"/>
    <property type="molecule type" value="Genomic_DNA"/>
</dbReference>
<sequence>MRNFLKLISLNLVLIASRHGDCYNMTKLPCHVHLEQGLKYRKISWYKVEGGLTGLVLKNLNTNKTILYKSANHSYLIGEDLSLILPTSDLNDCGKYLCTVWPPIGHKIQEGECSYYPQGCPRPPEAHLTNVLPSRLSSSSPGDHVVYKVITGMLGAMGLLLTVSLVRIWKCKSRQDENYTKIPV</sequence>
<proteinExistence type="predicted"/>